<dbReference type="SUPFAM" id="SSF56059">
    <property type="entry name" value="Glutathione synthetase ATP-binding domain-like"/>
    <property type="match status" value="1"/>
</dbReference>
<dbReference type="GO" id="GO:0046872">
    <property type="term" value="F:metal ion binding"/>
    <property type="evidence" value="ECO:0007669"/>
    <property type="project" value="InterPro"/>
</dbReference>
<gene>
    <name evidence="3" type="ORF">L596_030809</name>
</gene>
<feature type="domain" description="ATP-grasp" evidence="2">
    <location>
        <begin position="162"/>
        <end position="358"/>
    </location>
</feature>
<accession>A0A4U5LNW8</accession>
<evidence type="ECO:0000256" key="1">
    <source>
        <dbReference type="PROSITE-ProRule" id="PRU00409"/>
    </source>
</evidence>
<comment type="caution">
    <text evidence="3">The sequence shown here is derived from an EMBL/GenBank/DDBJ whole genome shotgun (WGS) entry which is preliminary data.</text>
</comment>
<sequence length="454" mass="51981">MSLTLEEREKLKILATTKKRIVVIIRRRAKFFTSLRDFKKPENAGLVVFAPEQNRPLISEELAQHFDLIVFYNQDNNRFADVHTYDDVRIPDKDAFGDEVMEIIGDPSKVELLLTEETSIREICRLGERLGVKCPRPHEVMHLIKKELLLPQIEKSNISSAKSIQVDLSKPTTASCLEQRIFKCIGDYPVFIRPTDMAECSGTTIVRNLNGLKTWLKKNQGKNQVCLVEEYLKGREFVATVLLLEDGSFVPLVVRYLEFGWSNVLHIKTGHPLLIRMDSFENVQDELPRMKEYVTKVVKVLNPPRPHIFGVQGFQCTPKTDDYAFIEVSYRPAGGFNNFVCQKICGVCQESALLMTHLNPLYHPYIKPSKIPNSEIYMSFPCRQGLLEAYTPLPGTENVSSNIMAKWLKSEGSQLTKATVISDQMLYLTLQNEDNEKLLADARWIADNWRPDLK</sequence>
<proteinExistence type="predicted"/>
<dbReference type="AlphaFoldDB" id="A0A4U5LNW8"/>
<protein>
    <recommendedName>
        <fullName evidence="2">ATP-grasp domain-containing protein</fullName>
    </recommendedName>
</protein>
<dbReference type="Gene3D" id="3.30.470.20">
    <property type="entry name" value="ATP-grasp fold, B domain"/>
    <property type="match status" value="1"/>
</dbReference>
<evidence type="ECO:0000313" key="4">
    <source>
        <dbReference type="Proteomes" id="UP000298663"/>
    </source>
</evidence>
<dbReference type="PROSITE" id="PS50975">
    <property type="entry name" value="ATP_GRASP"/>
    <property type="match status" value="1"/>
</dbReference>
<keyword evidence="1" id="KW-0067">ATP-binding</keyword>
<keyword evidence="1" id="KW-0547">Nucleotide-binding</keyword>
<organism evidence="3 4">
    <name type="scientific">Steinernema carpocapsae</name>
    <name type="common">Entomopathogenic nematode</name>
    <dbReference type="NCBI Taxonomy" id="34508"/>
    <lineage>
        <taxon>Eukaryota</taxon>
        <taxon>Metazoa</taxon>
        <taxon>Ecdysozoa</taxon>
        <taxon>Nematoda</taxon>
        <taxon>Chromadorea</taxon>
        <taxon>Rhabditida</taxon>
        <taxon>Tylenchina</taxon>
        <taxon>Panagrolaimomorpha</taxon>
        <taxon>Strongyloidoidea</taxon>
        <taxon>Steinernematidae</taxon>
        <taxon>Steinernema</taxon>
    </lineage>
</organism>
<dbReference type="GO" id="GO:0005524">
    <property type="term" value="F:ATP binding"/>
    <property type="evidence" value="ECO:0007669"/>
    <property type="project" value="UniProtKB-UniRule"/>
</dbReference>
<dbReference type="Proteomes" id="UP000298663">
    <property type="component" value="Unassembled WGS sequence"/>
</dbReference>
<reference evidence="3 4" key="1">
    <citation type="journal article" date="2015" name="Genome Biol.">
        <title>Comparative genomics of Steinernema reveals deeply conserved gene regulatory networks.</title>
        <authorList>
            <person name="Dillman A.R."/>
            <person name="Macchietto M."/>
            <person name="Porter C.F."/>
            <person name="Rogers A."/>
            <person name="Williams B."/>
            <person name="Antoshechkin I."/>
            <person name="Lee M.M."/>
            <person name="Goodwin Z."/>
            <person name="Lu X."/>
            <person name="Lewis E.E."/>
            <person name="Goodrich-Blair H."/>
            <person name="Stock S.P."/>
            <person name="Adams B.J."/>
            <person name="Sternberg P.W."/>
            <person name="Mortazavi A."/>
        </authorList>
    </citation>
    <scope>NUCLEOTIDE SEQUENCE [LARGE SCALE GENOMIC DNA]</scope>
    <source>
        <strain evidence="3 4">ALL</strain>
    </source>
</reference>
<keyword evidence="4" id="KW-1185">Reference proteome</keyword>
<evidence type="ECO:0000259" key="2">
    <source>
        <dbReference type="PROSITE" id="PS50975"/>
    </source>
</evidence>
<dbReference type="OrthoDB" id="10368486at2759"/>
<evidence type="ECO:0000313" key="3">
    <source>
        <dbReference type="EMBL" id="TKR57564.1"/>
    </source>
</evidence>
<reference evidence="3 4" key="2">
    <citation type="journal article" date="2019" name="G3 (Bethesda)">
        <title>Hybrid Assembly of the Genome of the Entomopathogenic Nematode Steinernema carpocapsae Identifies the X-Chromosome.</title>
        <authorList>
            <person name="Serra L."/>
            <person name="Macchietto M."/>
            <person name="Macias-Munoz A."/>
            <person name="McGill C.J."/>
            <person name="Rodriguez I.M."/>
            <person name="Rodriguez B."/>
            <person name="Murad R."/>
            <person name="Mortazavi A."/>
        </authorList>
    </citation>
    <scope>NUCLEOTIDE SEQUENCE [LARGE SCALE GENOMIC DNA]</scope>
    <source>
        <strain evidence="3 4">ALL</strain>
    </source>
</reference>
<name>A0A4U5LNW8_STECR</name>
<dbReference type="EMBL" id="AZBU02000015">
    <property type="protein sequence ID" value="TKR57564.1"/>
    <property type="molecule type" value="Genomic_DNA"/>
</dbReference>
<dbReference type="InterPro" id="IPR011761">
    <property type="entry name" value="ATP-grasp"/>
</dbReference>